<keyword evidence="3" id="KW-1185">Reference proteome</keyword>
<name>A0ABQ6BMI1_9CAUL</name>
<feature type="compositionally biased region" description="Acidic residues" evidence="1">
    <location>
        <begin position="122"/>
        <end position="131"/>
    </location>
</feature>
<sequence length="131" mass="14255">MRAGKSELPFPQRVARVWGGLNEIVRTGGDADAAVAAFFQVTVEQLDAWRAAEGRHRCPGVTTRGHGCRNYASSVVDYDPRAWVARDPNFCPTHLHSQREPAVARPAPPEPAPQTVDRNPSAEDDAGLTAR</sequence>
<organism evidence="2 3">
    <name type="scientific">Brevundimonas denitrificans</name>
    <dbReference type="NCBI Taxonomy" id="1443434"/>
    <lineage>
        <taxon>Bacteria</taxon>
        <taxon>Pseudomonadati</taxon>
        <taxon>Pseudomonadota</taxon>
        <taxon>Alphaproteobacteria</taxon>
        <taxon>Caulobacterales</taxon>
        <taxon>Caulobacteraceae</taxon>
        <taxon>Brevundimonas</taxon>
    </lineage>
</organism>
<dbReference type="EMBL" id="BSOY01000015">
    <property type="protein sequence ID" value="GLS00999.1"/>
    <property type="molecule type" value="Genomic_DNA"/>
</dbReference>
<reference evidence="3" key="1">
    <citation type="journal article" date="2019" name="Int. J. Syst. Evol. Microbiol.">
        <title>The Global Catalogue of Microorganisms (GCM) 10K type strain sequencing project: providing services to taxonomists for standard genome sequencing and annotation.</title>
        <authorList>
            <consortium name="The Broad Institute Genomics Platform"/>
            <consortium name="The Broad Institute Genome Sequencing Center for Infectious Disease"/>
            <person name="Wu L."/>
            <person name="Ma J."/>
        </authorList>
    </citation>
    <scope>NUCLEOTIDE SEQUENCE [LARGE SCALE GENOMIC DNA]</scope>
    <source>
        <strain evidence="3">NBRC 110107</strain>
    </source>
</reference>
<gene>
    <name evidence="2" type="ORF">GCM10007859_10090</name>
</gene>
<dbReference type="Proteomes" id="UP001156921">
    <property type="component" value="Unassembled WGS sequence"/>
</dbReference>
<proteinExistence type="predicted"/>
<evidence type="ECO:0000256" key="1">
    <source>
        <dbReference type="SAM" id="MobiDB-lite"/>
    </source>
</evidence>
<evidence type="ECO:0000313" key="3">
    <source>
        <dbReference type="Proteomes" id="UP001156921"/>
    </source>
</evidence>
<protein>
    <submittedName>
        <fullName evidence="2">Uncharacterized protein</fullName>
    </submittedName>
</protein>
<evidence type="ECO:0000313" key="2">
    <source>
        <dbReference type="EMBL" id="GLS00999.1"/>
    </source>
</evidence>
<dbReference type="RefSeq" id="WP_284221842.1">
    <property type="nucleotide sequence ID" value="NZ_BSOY01000015.1"/>
</dbReference>
<comment type="caution">
    <text evidence="2">The sequence shown here is derived from an EMBL/GenBank/DDBJ whole genome shotgun (WGS) entry which is preliminary data.</text>
</comment>
<feature type="region of interest" description="Disordered" evidence="1">
    <location>
        <begin position="91"/>
        <end position="131"/>
    </location>
</feature>
<accession>A0ABQ6BMI1</accession>